<dbReference type="AlphaFoldDB" id="A0A9Q1BXK9"/>
<accession>A0A9Q1BXK9</accession>
<dbReference type="PANTHER" id="PTHR47510">
    <property type="entry name" value="REVERSE TRANSCRIPTASE DOMAIN-CONTAINING PROTEIN"/>
    <property type="match status" value="1"/>
</dbReference>
<dbReference type="Proteomes" id="UP001152320">
    <property type="component" value="Chromosome 10"/>
</dbReference>
<dbReference type="EMBL" id="JAIZAY010000010">
    <property type="protein sequence ID" value="KAJ8034736.1"/>
    <property type="molecule type" value="Genomic_DNA"/>
</dbReference>
<keyword evidence="2" id="KW-1185">Reference proteome</keyword>
<name>A0A9Q1BXK9_HOLLE</name>
<dbReference type="PANTHER" id="PTHR47510:SF3">
    <property type="entry name" value="ENDO_EXONUCLEASE_PHOSPHATASE DOMAIN-CONTAINING PROTEIN"/>
    <property type="match status" value="1"/>
</dbReference>
<sequence>MIKRAKNSYYKNVCVTHSKDQKKLFTIINKLLHKHHELSLPDCESDEELANNFSHFFSEKISLIRDSFDLSGRGTYTEPETAQHHLTFFPLASEEEISHTLLNYSVRSCGLDPVPTSLLKNCSTAIVPLFTNIINHSLESGIVPDNFKTAHVRPVLSNFLIIMY</sequence>
<gene>
    <name evidence="1" type="ORF">HOLleu_21700</name>
</gene>
<reference evidence="1" key="1">
    <citation type="submission" date="2021-10" db="EMBL/GenBank/DDBJ databases">
        <title>Tropical sea cucumber genome reveals ecological adaptation and Cuvierian tubules defense mechanism.</title>
        <authorList>
            <person name="Chen T."/>
        </authorList>
    </citation>
    <scope>NUCLEOTIDE SEQUENCE</scope>
    <source>
        <strain evidence="1">Nanhai2018</strain>
        <tissue evidence="1">Muscle</tissue>
    </source>
</reference>
<protein>
    <submittedName>
        <fullName evidence="1">Uncharacterized protein</fullName>
    </submittedName>
</protein>
<dbReference type="OrthoDB" id="10069551at2759"/>
<evidence type="ECO:0000313" key="1">
    <source>
        <dbReference type="EMBL" id="KAJ8034736.1"/>
    </source>
</evidence>
<comment type="caution">
    <text evidence="1">The sequence shown here is derived from an EMBL/GenBank/DDBJ whole genome shotgun (WGS) entry which is preliminary data.</text>
</comment>
<organism evidence="1 2">
    <name type="scientific">Holothuria leucospilota</name>
    <name type="common">Black long sea cucumber</name>
    <name type="synonym">Mertensiothuria leucospilota</name>
    <dbReference type="NCBI Taxonomy" id="206669"/>
    <lineage>
        <taxon>Eukaryota</taxon>
        <taxon>Metazoa</taxon>
        <taxon>Echinodermata</taxon>
        <taxon>Eleutherozoa</taxon>
        <taxon>Echinozoa</taxon>
        <taxon>Holothuroidea</taxon>
        <taxon>Aspidochirotacea</taxon>
        <taxon>Aspidochirotida</taxon>
        <taxon>Holothuriidae</taxon>
        <taxon>Holothuria</taxon>
    </lineage>
</organism>
<evidence type="ECO:0000313" key="2">
    <source>
        <dbReference type="Proteomes" id="UP001152320"/>
    </source>
</evidence>
<proteinExistence type="predicted"/>